<protein>
    <submittedName>
        <fullName evidence="5">Uncharacterized protein</fullName>
    </submittedName>
</protein>
<keyword evidence="2" id="KW-0677">Repeat</keyword>
<accession>A0A2A2LLY3</accession>
<feature type="repeat" description="WD" evidence="3">
    <location>
        <begin position="225"/>
        <end position="240"/>
    </location>
</feature>
<sequence>MIESMLAKSREHEKRLHEQEDGTGDLVGRWLGLEGFRVYGLSPTQLVIGSIATASAAIAAASYFYRRHMYSPYEKMFGSSSSSPFNAKPGGLFGSASPAAALTTTQSQSPDDILVDGSPDDTVQVLRFSPPTSEKVLLAAGAWDGTIRVWLVNDNGQCEGKAQQSIPAPILDIEWTDDGARLFIAAADKDVRLWDLASNQVAVVGAHDGPVKTCHWINGNNYQCLMTGSYDKSLRFWDMRQLPKQTMMLKLDLPERVYCADVVYPMAAVGLASKKIFIYNLEGGPQFVKEIESQLKYQLRCLSIFRNKDNQPCGFAIGSIEGRVGVQMVETSNTKETFTFKCHRSAELVNGYQEIFAVNDITFHPQHGTLITCGSDGRYSMWDKDARTKLKTSEAHPLPITCVHVHASGTILAYAMGYDWSKGHEGNAQQGSKIVLHKCLEDMRPRSKKT</sequence>
<dbReference type="STRING" id="2018661.A0A2A2LLY3"/>
<dbReference type="InterPro" id="IPR036322">
    <property type="entry name" value="WD40_repeat_dom_sf"/>
</dbReference>
<dbReference type="OrthoDB" id="256303at2759"/>
<comment type="caution">
    <text evidence="5">The sequence shown here is derived from an EMBL/GenBank/DDBJ whole genome shotgun (WGS) entry which is preliminary data.</text>
</comment>
<dbReference type="PRINTS" id="PR00320">
    <property type="entry name" value="GPROTEINBRPT"/>
</dbReference>
<dbReference type="InterPro" id="IPR019775">
    <property type="entry name" value="WD40_repeat_CS"/>
</dbReference>
<evidence type="ECO:0000313" key="5">
    <source>
        <dbReference type="EMBL" id="PAV87233.1"/>
    </source>
</evidence>
<dbReference type="PANTHER" id="PTHR10971">
    <property type="entry name" value="MRNA EXPORT FACTOR AND BUB3"/>
    <property type="match status" value="1"/>
</dbReference>
<feature type="repeat" description="WD" evidence="3">
    <location>
        <begin position="170"/>
        <end position="204"/>
    </location>
</feature>
<dbReference type="Gene3D" id="2.130.10.10">
    <property type="entry name" value="YVTN repeat-like/Quinoprotein amine dehydrogenase"/>
    <property type="match status" value="1"/>
</dbReference>
<dbReference type="InterPro" id="IPR001680">
    <property type="entry name" value="WD40_rpt"/>
</dbReference>
<keyword evidence="1 3" id="KW-0853">WD repeat</keyword>
<dbReference type="PROSITE" id="PS00678">
    <property type="entry name" value="WD_REPEATS_1"/>
    <property type="match status" value="2"/>
</dbReference>
<dbReference type="Pfam" id="PF00400">
    <property type="entry name" value="WD40"/>
    <property type="match status" value="4"/>
</dbReference>
<evidence type="ECO:0000256" key="2">
    <source>
        <dbReference type="ARBA" id="ARBA00022737"/>
    </source>
</evidence>
<evidence type="ECO:0000313" key="6">
    <source>
        <dbReference type="Proteomes" id="UP000218231"/>
    </source>
</evidence>
<dbReference type="InterPro" id="IPR015943">
    <property type="entry name" value="WD40/YVTN_repeat-like_dom_sf"/>
</dbReference>
<dbReference type="Proteomes" id="UP000218231">
    <property type="component" value="Unassembled WGS sequence"/>
</dbReference>
<feature type="region of interest" description="Disordered" evidence="4">
    <location>
        <begin position="1"/>
        <end position="21"/>
    </location>
</feature>
<dbReference type="EMBL" id="LIAE01006596">
    <property type="protein sequence ID" value="PAV87233.1"/>
    <property type="molecule type" value="Genomic_DNA"/>
</dbReference>
<gene>
    <name evidence="5" type="ORF">WR25_15102</name>
</gene>
<dbReference type="AlphaFoldDB" id="A0A2A2LLY3"/>
<evidence type="ECO:0000256" key="1">
    <source>
        <dbReference type="ARBA" id="ARBA00022574"/>
    </source>
</evidence>
<feature type="compositionally biased region" description="Basic and acidic residues" evidence="4">
    <location>
        <begin position="8"/>
        <end position="20"/>
    </location>
</feature>
<feature type="repeat" description="WD" evidence="3">
    <location>
        <begin position="358"/>
        <end position="392"/>
    </location>
</feature>
<evidence type="ECO:0000256" key="4">
    <source>
        <dbReference type="SAM" id="MobiDB-lite"/>
    </source>
</evidence>
<organism evidence="5 6">
    <name type="scientific">Diploscapter pachys</name>
    <dbReference type="NCBI Taxonomy" id="2018661"/>
    <lineage>
        <taxon>Eukaryota</taxon>
        <taxon>Metazoa</taxon>
        <taxon>Ecdysozoa</taxon>
        <taxon>Nematoda</taxon>
        <taxon>Chromadorea</taxon>
        <taxon>Rhabditida</taxon>
        <taxon>Rhabditina</taxon>
        <taxon>Rhabditomorpha</taxon>
        <taxon>Rhabditoidea</taxon>
        <taxon>Rhabditidae</taxon>
        <taxon>Diploscapter</taxon>
    </lineage>
</organism>
<name>A0A2A2LLY3_9BILA</name>
<dbReference type="SMART" id="SM00320">
    <property type="entry name" value="WD40"/>
    <property type="match status" value="4"/>
</dbReference>
<dbReference type="InterPro" id="IPR020472">
    <property type="entry name" value="WD40_PAC1"/>
</dbReference>
<dbReference type="SUPFAM" id="SSF50978">
    <property type="entry name" value="WD40 repeat-like"/>
    <property type="match status" value="1"/>
</dbReference>
<dbReference type="PROSITE" id="PS50082">
    <property type="entry name" value="WD_REPEATS_2"/>
    <property type="match status" value="3"/>
</dbReference>
<reference evidence="5 6" key="1">
    <citation type="journal article" date="2017" name="Curr. Biol.">
        <title>Genome architecture and evolution of a unichromosomal asexual nematode.</title>
        <authorList>
            <person name="Fradin H."/>
            <person name="Zegar C."/>
            <person name="Gutwein M."/>
            <person name="Lucas J."/>
            <person name="Kovtun M."/>
            <person name="Corcoran D."/>
            <person name="Baugh L.R."/>
            <person name="Kiontke K."/>
            <person name="Gunsalus K."/>
            <person name="Fitch D.H."/>
            <person name="Piano F."/>
        </authorList>
    </citation>
    <scope>NUCLEOTIDE SEQUENCE [LARGE SCALE GENOMIC DNA]</scope>
    <source>
        <strain evidence="5">PF1309</strain>
    </source>
</reference>
<evidence type="ECO:0000256" key="3">
    <source>
        <dbReference type="PROSITE-ProRule" id="PRU00221"/>
    </source>
</evidence>
<proteinExistence type="predicted"/>
<keyword evidence="6" id="KW-1185">Reference proteome</keyword>